<accession>A0A4R9BFC1</accession>
<dbReference type="Proteomes" id="UP000298313">
    <property type="component" value="Unassembled WGS sequence"/>
</dbReference>
<organism evidence="3 4">
    <name type="scientific">Cryobacterium fucosi</name>
    <dbReference type="NCBI Taxonomy" id="1259157"/>
    <lineage>
        <taxon>Bacteria</taxon>
        <taxon>Bacillati</taxon>
        <taxon>Actinomycetota</taxon>
        <taxon>Actinomycetes</taxon>
        <taxon>Micrococcales</taxon>
        <taxon>Microbacteriaceae</taxon>
        <taxon>Cryobacterium</taxon>
    </lineage>
</organism>
<dbReference type="GO" id="GO:0008897">
    <property type="term" value="F:holo-[acyl-carrier-protein] synthase activity"/>
    <property type="evidence" value="ECO:0007669"/>
    <property type="project" value="InterPro"/>
</dbReference>
<dbReference type="OrthoDB" id="190168at2"/>
<evidence type="ECO:0000313" key="3">
    <source>
        <dbReference type="EMBL" id="TFD82537.1"/>
    </source>
</evidence>
<reference evidence="3 4" key="1">
    <citation type="submission" date="2019-03" db="EMBL/GenBank/DDBJ databases">
        <title>Genomics of glacier-inhabiting Cryobacterium strains.</title>
        <authorList>
            <person name="Liu Q."/>
            <person name="Xin Y.-H."/>
        </authorList>
    </citation>
    <scope>NUCLEOTIDE SEQUENCE [LARGE SCALE GENOMIC DNA]</scope>
    <source>
        <strain evidence="3 4">Hh4</strain>
    </source>
</reference>
<protein>
    <submittedName>
        <fullName evidence="3">4'-phosphopantetheinyl transferase superfamily protein</fullName>
    </submittedName>
</protein>
<feature type="domain" description="4'-phosphopantetheinyl transferase" evidence="2">
    <location>
        <begin position="98"/>
        <end position="172"/>
    </location>
</feature>
<dbReference type="AlphaFoldDB" id="A0A4R9BFC1"/>
<keyword evidence="1 3" id="KW-0808">Transferase</keyword>
<dbReference type="EMBL" id="SOHH01000024">
    <property type="protein sequence ID" value="TFD82537.1"/>
    <property type="molecule type" value="Genomic_DNA"/>
</dbReference>
<evidence type="ECO:0000256" key="1">
    <source>
        <dbReference type="ARBA" id="ARBA00022679"/>
    </source>
</evidence>
<dbReference type="Pfam" id="PF01648">
    <property type="entry name" value="ACPS"/>
    <property type="match status" value="1"/>
</dbReference>
<keyword evidence="4" id="KW-1185">Reference proteome</keyword>
<name>A0A4R9BFC1_9MICO</name>
<comment type="caution">
    <text evidence="3">The sequence shown here is derived from an EMBL/GenBank/DDBJ whole genome shotgun (WGS) entry which is preliminary data.</text>
</comment>
<dbReference type="RefSeq" id="WP_134522182.1">
    <property type="nucleotide sequence ID" value="NZ_SOHH01000024.1"/>
</dbReference>
<proteinExistence type="predicted"/>
<dbReference type="Gene3D" id="3.90.470.20">
    <property type="entry name" value="4'-phosphopantetheinyl transferase domain"/>
    <property type="match status" value="1"/>
</dbReference>
<dbReference type="GO" id="GO:0000287">
    <property type="term" value="F:magnesium ion binding"/>
    <property type="evidence" value="ECO:0007669"/>
    <property type="project" value="InterPro"/>
</dbReference>
<dbReference type="SUPFAM" id="SSF56214">
    <property type="entry name" value="4'-phosphopantetheinyl transferase"/>
    <property type="match status" value="1"/>
</dbReference>
<evidence type="ECO:0000313" key="4">
    <source>
        <dbReference type="Proteomes" id="UP000298313"/>
    </source>
</evidence>
<gene>
    <name evidence="3" type="ORF">E3T48_01850</name>
</gene>
<dbReference type="InterPro" id="IPR037143">
    <property type="entry name" value="4-PPantetheinyl_Trfase_dom_sf"/>
</dbReference>
<dbReference type="InterPro" id="IPR008278">
    <property type="entry name" value="4-PPantetheinyl_Trfase_dom"/>
</dbReference>
<sequence length="231" mass="23172">MTDERTPDVLVVLGPRGETDAADRAFLLAAAGWAVGSAPGAMSLDRHCPTCGGADHGRPLVRRAGTAAGTAAGPGRRLDVSLSRAGSRVAVALSFAGPVGIDIESVDAVARAGFDDVAFNQVELAALAEVPAEGADRARATIWTGKEAALKAIGVGLRVDPRALTVSLPGSGGVAQPELSAEPGDGLPRLLPRLVRFDAGSGLAGAVAVFTTAGPVLRVLPAGSIRGRPPP</sequence>
<evidence type="ECO:0000259" key="2">
    <source>
        <dbReference type="Pfam" id="PF01648"/>
    </source>
</evidence>